<proteinExistence type="predicted"/>
<comment type="caution">
    <text evidence="3">The sequence shown here is derived from an EMBL/GenBank/DDBJ whole genome shotgun (WGS) entry which is preliminary data.</text>
</comment>
<sequence length="122" mass="13873">MKNFLLILFSILVMSCSQLIDPPKNLIPKDEMSEIIAEFAVNDQFNNLLPQSDLENATRFVLKNKKVKASDFTESYKYYIASGDLEEILNDAQKIIVAKDPAAKDYIDKNVKENQNVPAFAR</sequence>
<evidence type="ECO:0000313" key="3">
    <source>
        <dbReference type="EMBL" id="MCW4451803.1"/>
    </source>
</evidence>
<evidence type="ECO:0000313" key="4">
    <source>
        <dbReference type="Proteomes" id="UP001209107"/>
    </source>
</evidence>
<dbReference type="Pfam" id="PF14129">
    <property type="entry name" value="DUF4296"/>
    <property type="match status" value="1"/>
</dbReference>
<evidence type="ECO:0000259" key="2">
    <source>
        <dbReference type="Pfam" id="PF14129"/>
    </source>
</evidence>
<keyword evidence="1" id="KW-0732">Signal</keyword>
<evidence type="ECO:0000256" key="1">
    <source>
        <dbReference type="SAM" id="SignalP"/>
    </source>
</evidence>
<feature type="chain" id="PRO_5046742610" evidence="1">
    <location>
        <begin position="21"/>
        <end position="122"/>
    </location>
</feature>
<dbReference type="PROSITE" id="PS51257">
    <property type="entry name" value="PROKAR_LIPOPROTEIN"/>
    <property type="match status" value="1"/>
</dbReference>
<gene>
    <name evidence="3" type="ORF">OK344_06230</name>
</gene>
<name>A0ABT3JM11_9FLAO</name>
<dbReference type="RefSeq" id="WP_265143966.1">
    <property type="nucleotide sequence ID" value="NZ_JAPCHZ010000002.1"/>
</dbReference>
<organism evidence="3 4">
    <name type="scientific">Kaistella yananensis</name>
    <dbReference type="NCBI Taxonomy" id="2989820"/>
    <lineage>
        <taxon>Bacteria</taxon>
        <taxon>Pseudomonadati</taxon>
        <taxon>Bacteroidota</taxon>
        <taxon>Flavobacteriia</taxon>
        <taxon>Flavobacteriales</taxon>
        <taxon>Weeksellaceae</taxon>
        <taxon>Chryseobacterium group</taxon>
        <taxon>Kaistella</taxon>
    </lineage>
</organism>
<keyword evidence="4" id="KW-1185">Reference proteome</keyword>
<dbReference type="InterPro" id="IPR025381">
    <property type="entry name" value="DUF4296"/>
</dbReference>
<dbReference type="EMBL" id="JAPCHZ010000002">
    <property type="protein sequence ID" value="MCW4451803.1"/>
    <property type="molecule type" value="Genomic_DNA"/>
</dbReference>
<feature type="domain" description="DUF4296" evidence="2">
    <location>
        <begin position="23"/>
        <end position="96"/>
    </location>
</feature>
<accession>A0ABT3JM11</accession>
<feature type="signal peptide" evidence="1">
    <location>
        <begin position="1"/>
        <end position="20"/>
    </location>
</feature>
<protein>
    <submittedName>
        <fullName evidence="3">DUF4296 domain-containing protein</fullName>
    </submittedName>
</protein>
<dbReference type="Proteomes" id="UP001209107">
    <property type="component" value="Unassembled WGS sequence"/>
</dbReference>
<reference evidence="3 4" key="1">
    <citation type="submission" date="2022-10" db="EMBL/GenBank/DDBJ databases">
        <title>Kaistella sp. BT-6-1-3.</title>
        <authorList>
            <person name="Ai J."/>
            <person name="Deng Z."/>
        </authorList>
    </citation>
    <scope>NUCLEOTIDE SEQUENCE [LARGE SCALE GENOMIC DNA]</scope>
    <source>
        <strain evidence="3 4">BT6-1-3</strain>
    </source>
</reference>